<evidence type="ECO:0000313" key="2">
    <source>
        <dbReference type="Proteomes" id="UP000218334"/>
    </source>
</evidence>
<protein>
    <submittedName>
        <fullName evidence="1">Uncharacterized protein</fullName>
    </submittedName>
</protein>
<organism evidence="1 2">
    <name type="scientific">Armillaria solidipes</name>
    <dbReference type="NCBI Taxonomy" id="1076256"/>
    <lineage>
        <taxon>Eukaryota</taxon>
        <taxon>Fungi</taxon>
        <taxon>Dikarya</taxon>
        <taxon>Basidiomycota</taxon>
        <taxon>Agaricomycotina</taxon>
        <taxon>Agaricomycetes</taxon>
        <taxon>Agaricomycetidae</taxon>
        <taxon>Agaricales</taxon>
        <taxon>Marasmiineae</taxon>
        <taxon>Physalacriaceae</taxon>
        <taxon>Armillaria</taxon>
    </lineage>
</organism>
<accession>A0A2H3BW44</accession>
<sequence length="69" mass="8174">MSMWQQERESYVAAQPLLLHRIYGRKAVIRYGSYGPHPYRKPYRKVAVKSPDGTGTVPYIRYPYPPYIR</sequence>
<keyword evidence="2" id="KW-1185">Reference proteome</keyword>
<evidence type="ECO:0000313" key="1">
    <source>
        <dbReference type="EMBL" id="PBK70268.1"/>
    </source>
</evidence>
<gene>
    <name evidence="1" type="ORF">ARMSODRAFT_956363</name>
</gene>
<reference evidence="2" key="1">
    <citation type="journal article" date="2017" name="Nat. Ecol. Evol.">
        <title>Genome expansion and lineage-specific genetic innovations in the forest pathogenic fungi Armillaria.</title>
        <authorList>
            <person name="Sipos G."/>
            <person name="Prasanna A.N."/>
            <person name="Walter M.C."/>
            <person name="O'Connor E."/>
            <person name="Balint B."/>
            <person name="Krizsan K."/>
            <person name="Kiss B."/>
            <person name="Hess J."/>
            <person name="Varga T."/>
            <person name="Slot J."/>
            <person name="Riley R."/>
            <person name="Boka B."/>
            <person name="Rigling D."/>
            <person name="Barry K."/>
            <person name="Lee J."/>
            <person name="Mihaltcheva S."/>
            <person name="LaButti K."/>
            <person name="Lipzen A."/>
            <person name="Waldron R."/>
            <person name="Moloney N.M."/>
            <person name="Sperisen C."/>
            <person name="Kredics L."/>
            <person name="Vagvoelgyi C."/>
            <person name="Patrignani A."/>
            <person name="Fitzpatrick D."/>
            <person name="Nagy I."/>
            <person name="Doyle S."/>
            <person name="Anderson J.B."/>
            <person name="Grigoriev I.V."/>
            <person name="Gueldener U."/>
            <person name="Muensterkoetter M."/>
            <person name="Nagy L.G."/>
        </authorList>
    </citation>
    <scope>NUCLEOTIDE SEQUENCE [LARGE SCALE GENOMIC DNA]</scope>
    <source>
        <strain evidence="2">28-4</strain>
    </source>
</reference>
<dbReference type="Proteomes" id="UP000218334">
    <property type="component" value="Unassembled WGS sequence"/>
</dbReference>
<proteinExistence type="predicted"/>
<dbReference type="EMBL" id="KZ293427">
    <property type="protein sequence ID" value="PBK70268.1"/>
    <property type="molecule type" value="Genomic_DNA"/>
</dbReference>
<dbReference type="AlphaFoldDB" id="A0A2H3BW44"/>
<name>A0A2H3BW44_9AGAR</name>